<evidence type="ECO:0000256" key="1">
    <source>
        <dbReference type="SAM" id="MobiDB-lite"/>
    </source>
</evidence>
<reference evidence="2 3" key="1">
    <citation type="submission" date="2017-11" db="EMBL/GenBank/DDBJ databases">
        <title>De novo assembly and phasing of dikaryotic genomes from two isolates of Puccinia coronata f. sp. avenae, the causal agent of oat crown rust.</title>
        <authorList>
            <person name="Miller M.E."/>
            <person name="Zhang Y."/>
            <person name="Omidvar V."/>
            <person name="Sperschneider J."/>
            <person name="Schwessinger B."/>
            <person name="Raley C."/>
            <person name="Palmer J.M."/>
            <person name="Garnica D."/>
            <person name="Upadhyaya N."/>
            <person name="Rathjen J."/>
            <person name="Taylor J.M."/>
            <person name="Park R.F."/>
            <person name="Dodds P.N."/>
            <person name="Hirsch C.D."/>
            <person name="Kianian S.F."/>
            <person name="Figueroa M."/>
        </authorList>
    </citation>
    <scope>NUCLEOTIDE SEQUENCE [LARGE SCALE GENOMIC DNA]</scope>
    <source>
        <strain evidence="2">12SD80</strain>
    </source>
</reference>
<dbReference type="Proteomes" id="UP000235392">
    <property type="component" value="Unassembled WGS sequence"/>
</dbReference>
<gene>
    <name evidence="2" type="ORF">PCASD_10998</name>
</gene>
<evidence type="ECO:0000313" key="2">
    <source>
        <dbReference type="EMBL" id="PLW23962.1"/>
    </source>
</evidence>
<name>A0A2N5TEM6_9BASI</name>
<comment type="caution">
    <text evidence="2">The sequence shown here is derived from an EMBL/GenBank/DDBJ whole genome shotgun (WGS) entry which is preliminary data.</text>
</comment>
<feature type="compositionally biased region" description="Pro residues" evidence="1">
    <location>
        <begin position="22"/>
        <end position="32"/>
    </location>
</feature>
<accession>A0A2N5TEM6</accession>
<organism evidence="2 3">
    <name type="scientific">Puccinia coronata f. sp. avenae</name>
    <dbReference type="NCBI Taxonomy" id="200324"/>
    <lineage>
        <taxon>Eukaryota</taxon>
        <taxon>Fungi</taxon>
        <taxon>Dikarya</taxon>
        <taxon>Basidiomycota</taxon>
        <taxon>Pucciniomycotina</taxon>
        <taxon>Pucciniomycetes</taxon>
        <taxon>Pucciniales</taxon>
        <taxon>Pucciniaceae</taxon>
        <taxon>Puccinia</taxon>
    </lineage>
</organism>
<dbReference type="AlphaFoldDB" id="A0A2N5TEM6"/>
<evidence type="ECO:0000313" key="3">
    <source>
        <dbReference type="Proteomes" id="UP000235392"/>
    </source>
</evidence>
<sequence length="112" mass="12919">MDEAVPDARTGLEVILALLQPRAPPRGPPPSPGTRRRRRRRRHQYHSDRLPYFHQNAKACCYSELAMHEATFNVHTNGSKEMSESERTEHSQTITRRLAIMSQMPEREQQAG</sequence>
<feature type="region of interest" description="Disordered" evidence="1">
    <location>
        <begin position="17"/>
        <end position="50"/>
    </location>
</feature>
<dbReference type="EMBL" id="PGCI01000619">
    <property type="protein sequence ID" value="PLW23962.1"/>
    <property type="molecule type" value="Genomic_DNA"/>
</dbReference>
<proteinExistence type="predicted"/>
<protein>
    <submittedName>
        <fullName evidence="2">Uncharacterized protein</fullName>
    </submittedName>
</protein>
<feature type="compositionally biased region" description="Basic residues" evidence="1">
    <location>
        <begin position="34"/>
        <end position="44"/>
    </location>
</feature>